<dbReference type="CDD" id="cd01949">
    <property type="entry name" value="GGDEF"/>
    <property type="match status" value="1"/>
</dbReference>
<dbReference type="SUPFAM" id="SSF55073">
    <property type="entry name" value="Nucleotide cyclase"/>
    <property type="match status" value="1"/>
</dbReference>
<evidence type="ECO:0000259" key="4">
    <source>
        <dbReference type="PROSITE" id="PS50887"/>
    </source>
</evidence>
<dbReference type="GO" id="GO:0052621">
    <property type="term" value="F:diguanylate cyclase activity"/>
    <property type="evidence" value="ECO:0007669"/>
    <property type="project" value="UniProtKB-EC"/>
</dbReference>
<dbReference type="PANTHER" id="PTHR45138">
    <property type="entry name" value="REGULATORY COMPONENTS OF SENSORY TRANSDUCTION SYSTEM"/>
    <property type="match status" value="1"/>
</dbReference>
<dbReference type="SMART" id="SM00267">
    <property type="entry name" value="GGDEF"/>
    <property type="match status" value="1"/>
</dbReference>
<dbReference type="Gene3D" id="3.30.70.270">
    <property type="match status" value="1"/>
</dbReference>
<organism evidence="5 6">
    <name type="scientific">Aliarcobacter butzleri L348</name>
    <dbReference type="NCBI Taxonomy" id="1447256"/>
    <lineage>
        <taxon>Bacteria</taxon>
        <taxon>Pseudomonadati</taxon>
        <taxon>Campylobacterota</taxon>
        <taxon>Epsilonproteobacteria</taxon>
        <taxon>Campylobacterales</taxon>
        <taxon>Arcobacteraceae</taxon>
        <taxon>Aliarcobacter</taxon>
    </lineage>
</organism>
<dbReference type="InterPro" id="IPR029787">
    <property type="entry name" value="Nucleotide_cyclase"/>
</dbReference>
<comment type="caution">
    <text evidence="5">The sequence shown here is derived from an EMBL/GenBank/DDBJ whole genome shotgun (WGS) entry which is preliminary data.</text>
</comment>
<gene>
    <name evidence="5" type="ORF">AA20_00225</name>
</gene>
<dbReference type="InterPro" id="IPR000160">
    <property type="entry name" value="GGDEF_dom"/>
</dbReference>
<keyword evidence="3" id="KW-0812">Transmembrane</keyword>
<dbReference type="AlphaFoldDB" id="A0A0G9KEM0"/>
<keyword evidence="3" id="KW-1133">Transmembrane helix</keyword>
<dbReference type="InterPro" id="IPR050469">
    <property type="entry name" value="Diguanylate_Cyclase"/>
</dbReference>
<feature type="transmembrane region" description="Helical" evidence="3">
    <location>
        <begin position="20"/>
        <end position="42"/>
    </location>
</feature>
<keyword evidence="3" id="KW-0472">Membrane</keyword>
<feature type="domain" description="GGDEF" evidence="4">
    <location>
        <begin position="230"/>
        <end position="358"/>
    </location>
</feature>
<name>A0A0G9KEM0_9BACT</name>
<protein>
    <recommendedName>
        <fullName evidence="1">diguanylate cyclase</fullName>
        <ecNumber evidence="1">2.7.7.65</ecNumber>
    </recommendedName>
</protein>
<dbReference type="Proteomes" id="UP000035514">
    <property type="component" value="Unassembled WGS sequence"/>
</dbReference>
<dbReference type="FunFam" id="3.30.70.270:FF:000001">
    <property type="entry name" value="Diguanylate cyclase domain protein"/>
    <property type="match status" value="1"/>
</dbReference>
<evidence type="ECO:0000256" key="1">
    <source>
        <dbReference type="ARBA" id="ARBA00012528"/>
    </source>
</evidence>
<evidence type="ECO:0000313" key="6">
    <source>
        <dbReference type="Proteomes" id="UP000035514"/>
    </source>
</evidence>
<sequence>MRFFDELSYIKYKLGIGKILIAIILIYILVIVSNSFLVHFTIKSISNDAALINSSGKIRGGIQRAVKLTLQDRYSNENILIIDKIFKDFSNSYEKSTSKDVMKDFYIKLKEVEYSWSDLKILLSAYDKNKTFDLKEKILDKSEEAWALSMETLDIAQKLYDEKIGSFLYVFIIFTINLFFGFIIIYIVNKSVRLNLEVISRIDTLTNIGNRNRCNEAIEIYINLFKKYNKNIAYITFDIDFFKSINDNFGHDKGDDVLIKSTKVILTNIKKDDLFCRIGGEEFVIVSENINTKDELEKFANKIRTSVENFDFELERKVTISLGATFIQKDDTKHSLFKRADEALYISKSSGRNRVTIL</sequence>
<dbReference type="PATRIC" id="fig|1447256.3.peg.43"/>
<reference evidence="5 6" key="1">
    <citation type="submission" date="2014-01" db="EMBL/GenBank/DDBJ databases">
        <title>Development of a Comparative Genomic Fingerprinting Assay for High Resolution Genotyping of Arcobacter butzleri.</title>
        <authorList>
            <person name="Webb A.L."/>
            <person name="Inglis G.D."/>
            <person name="Kruczkiewicz P."/>
            <person name="Selinger L.B."/>
            <person name="Taboada E.N."/>
        </authorList>
    </citation>
    <scope>NUCLEOTIDE SEQUENCE [LARGE SCALE GENOMIC DNA]</scope>
    <source>
        <strain evidence="5 6">L348</strain>
    </source>
</reference>
<dbReference type="NCBIfam" id="TIGR00254">
    <property type="entry name" value="GGDEF"/>
    <property type="match status" value="1"/>
</dbReference>
<dbReference type="EC" id="2.7.7.65" evidence="1"/>
<comment type="catalytic activity">
    <reaction evidence="2">
        <text>2 GTP = 3',3'-c-di-GMP + 2 diphosphate</text>
        <dbReference type="Rhea" id="RHEA:24898"/>
        <dbReference type="ChEBI" id="CHEBI:33019"/>
        <dbReference type="ChEBI" id="CHEBI:37565"/>
        <dbReference type="ChEBI" id="CHEBI:58805"/>
        <dbReference type="EC" id="2.7.7.65"/>
    </reaction>
</comment>
<dbReference type="PROSITE" id="PS50887">
    <property type="entry name" value="GGDEF"/>
    <property type="match status" value="1"/>
</dbReference>
<dbReference type="GO" id="GO:1902201">
    <property type="term" value="P:negative regulation of bacterial-type flagellum-dependent cell motility"/>
    <property type="evidence" value="ECO:0007669"/>
    <property type="project" value="TreeGrafter"/>
</dbReference>
<dbReference type="InterPro" id="IPR043128">
    <property type="entry name" value="Rev_trsase/Diguanyl_cyclase"/>
</dbReference>
<evidence type="ECO:0000313" key="5">
    <source>
        <dbReference type="EMBL" id="KLE02623.1"/>
    </source>
</evidence>
<dbReference type="Pfam" id="PF00990">
    <property type="entry name" value="GGDEF"/>
    <property type="match status" value="1"/>
</dbReference>
<evidence type="ECO:0000256" key="3">
    <source>
        <dbReference type="SAM" id="Phobius"/>
    </source>
</evidence>
<dbReference type="RefSeq" id="WP_052942992.1">
    <property type="nucleotide sequence ID" value="NZ_JAIQ01000016.1"/>
</dbReference>
<proteinExistence type="predicted"/>
<dbReference type="GO" id="GO:0005886">
    <property type="term" value="C:plasma membrane"/>
    <property type="evidence" value="ECO:0007669"/>
    <property type="project" value="TreeGrafter"/>
</dbReference>
<dbReference type="GO" id="GO:0043709">
    <property type="term" value="P:cell adhesion involved in single-species biofilm formation"/>
    <property type="evidence" value="ECO:0007669"/>
    <property type="project" value="TreeGrafter"/>
</dbReference>
<dbReference type="PANTHER" id="PTHR45138:SF9">
    <property type="entry name" value="DIGUANYLATE CYCLASE DGCM-RELATED"/>
    <property type="match status" value="1"/>
</dbReference>
<feature type="transmembrane region" description="Helical" evidence="3">
    <location>
        <begin position="167"/>
        <end position="188"/>
    </location>
</feature>
<evidence type="ECO:0000256" key="2">
    <source>
        <dbReference type="ARBA" id="ARBA00034247"/>
    </source>
</evidence>
<dbReference type="EMBL" id="JAIQ01000016">
    <property type="protein sequence ID" value="KLE02623.1"/>
    <property type="molecule type" value="Genomic_DNA"/>
</dbReference>
<accession>A0A0G9KEM0</accession>